<dbReference type="InterPro" id="IPR038578">
    <property type="entry name" value="GT29-like_sf"/>
</dbReference>
<dbReference type="Proteomes" id="UP000007264">
    <property type="component" value="Unassembled WGS sequence"/>
</dbReference>
<reference evidence="2 3" key="1">
    <citation type="journal article" date="2012" name="Genome Biol.">
        <title>The genome of the polar eukaryotic microalga coccomyxa subellipsoidea reveals traits of cold adaptation.</title>
        <authorList>
            <person name="Blanc G."/>
            <person name="Agarkova I."/>
            <person name="Grimwood J."/>
            <person name="Kuo A."/>
            <person name="Brueggeman A."/>
            <person name="Dunigan D."/>
            <person name="Gurnon J."/>
            <person name="Ladunga I."/>
            <person name="Lindquist E."/>
            <person name="Lucas S."/>
            <person name="Pangilinan J."/>
            <person name="Proschold T."/>
            <person name="Salamov A."/>
            <person name="Schmutz J."/>
            <person name="Weeks D."/>
            <person name="Yamada T."/>
            <person name="Claverie J.M."/>
            <person name="Grigoriev I."/>
            <person name="Van Etten J."/>
            <person name="Lomsadze A."/>
            <person name="Borodovsky M."/>
        </authorList>
    </citation>
    <scope>NUCLEOTIDE SEQUENCE [LARGE SCALE GENOMIC DNA]</scope>
    <source>
        <strain evidence="2 3">C-169</strain>
    </source>
</reference>
<proteinExistence type="predicted"/>
<feature type="region of interest" description="Disordered" evidence="1">
    <location>
        <begin position="87"/>
        <end position="117"/>
    </location>
</feature>
<feature type="region of interest" description="Disordered" evidence="1">
    <location>
        <begin position="1"/>
        <end position="24"/>
    </location>
</feature>
<keyword evidence="3" id="KW-1185">Reference proteome</keyword>
<organism evidence="2 3">
    <name type="scientific">Coccomyxa subellipsoidea (strain C-169)</name>
    <name type="common">Green microalga</name>
    <dbReference type="NCBI Taxonomy" id="574566"/>
    <lineage>
        <taxon>Eukaryota</taxon>
        <taxon>Viridiplantae</taxon>
        <taxon>Chlorophyta</taxon>
        <taxon>core chlorophytes</taxon>
        <taxon>Trebouxiophyceae</taxon>
        <taxon>Trebouxiophyceae incertae sedis</taxon>
        <taxon>Coccomyxaceae</taxon>
        <taxon>Coccomyxa</taxon>
        <taxon>Coccomyxa subellipsoidea</taxon>
    </lineage>
</organism>
<dbReference type="Gene3D" id="3.90.1480.20">
    <property type="entry name" value="Glycosyl transferase family 29"/>
    <property type="match status" value="1"/>
</dbReference>
<dbReference type="GeneID" id="17039826"/>
<dbReference type="RefSeq" id="XP_005646385.1">
    <property type="nucleotide sequence ID" value="XM_005646328.1"/>
</dbReference>
<dbReference type="AlphaFoldDB" id="I0YTX2"/>
<evidence type="ECO:0000313" key="3">
    <source>
        <dbReference type="Proteomes" id="UP000007264"/>
    </source>
</evidence>
<protein>
    <submittedName>
        <fullName evidence="2">Uncharacterized protein</fullName>
    </submittedName>
</protein>
<accession>I0YTX2</accession>
<dbReference type="OrthoDB" id="10376058at2759"/>
<name>I0YTX2_COCSC</name>
<dbReference type="KEGG" id="csl:COCSUDRAFT_56292"/>
<dbReference type="EMBL" id="AGSI01000011">
    <property type="protein sequence ID" value="EIE21841.1"/>
    <property type="molecule type" value="Genomic_DNA"/>
</dbReference>
<gene>
    <name evidence="2" type="ORF">COCSUDRAFT_56292</name>
</gene>
<evidence type="ECO:0000313" key="2">
    <source>
        <dbReference type="EMBL" id="EIE21841.1"/>
    </source>
</evidence>
<comment type="caution">
    <text evidence="2">The sequence shown here is derived from an EMBL/GenBank/DDBJ whole genome shotgun (WGS) entry which is preliminary data.</text>
</comment>
<evidence type="ECO:0000256" key="1">
    <source>
        <dbReference type="SAM" id="MobiDB-lite"/>
    </source>
</evidence>
<sequence length="427" mass="46929">MTIVLLKGQSSTERARPERTWSPINGDQLLSLLGMATQAPEPGGKEIHEAMYQNTDVPVSEHQHKDVTIDVSANEDEAEDGLKPVLISSPPDQGQSWALGEENGVWNSPEQSLAPGKDKADAKISEMDKLVDELQKVLEDPQGDVPRLNTTVDEPFGPNDRDHNPLCSAFSNSKTIALVGNGPLDQAQRTEIDASDIVVRFNLMNNWRRFQEKVDVWVIRYSTEASLSYWGVTNMQLAEATNVVKLMKAMWLVGGRQENADGLVKKVPAVEKAHPVLMPNEALAAAYNRQMNVTGGYPSTGFVGLQGVLHCAPPDAVLHLFGFNWHNNTWKAHKMDLEKAFVENLASEGRMVVHETTCYGVRECGGSSTFDQSCHWNGAGRYVCLRGKPRKWTDLTETLGSGRLEQFRGQEAAMKPPAGSGATALLQ</sequence>